<dbReference type="EMBL" id="VYUA01000034">
    <property type="protein sequence ID" value="KAB2589175.1"/>
    <property type="molecule type" value="Genomic_DNA"/>
</dbReference>
<organism evidence="1 2">
    <name type="scientific">Streptomyces arboris</name>
    <dbReference type="NCBI Taxonomy" id="2600619"/>
    <lineage>
        <taxon>Bacteria</taxon>
        <taxon>Bacillati</taxon>
        <taxon>Actinomycetota</taxon>
        <taxon>Actinomycetes</taxon>
        <taxon>Kitasatosporales</taxon>
        <taxon>Streptomycetaceae</taxon>
        <taxon>Streptomyces</taxon>
    </lineage>
</organism>
<name>A0A5N5EES1_9ACTN</name>
<dbReference type="Proteomes" id="UP000326907">
    <property type="component" value="Unassembled WGS sequence"/>
</dbReference>
<accession>A0A5N5EES1</accession>
<gene>
    <name evidence="1" type="ORF">F5983_28245</name>
</gene>
<protein>
    <submittedName>
        <fullName evidence="1">Uncharacterized protein</fullName>
    </submittedName>
</protein>
<sequence>MTAATAMTATVSPVGAAAELCTALREAGLYIGAAGADDHVQLIPLKASDARQLARLIRTGTKRTLKAARALREICEAYGVGLPEMRVRQGRITLGACRIDDAFRLARLLGASLPGPDVPDADVPDADAVRDLLAQAFPAATGGGTLDVSVREEAPDAVELGALDARTARRLIGALRF</sequence>
<dbReference type="AlphaFoldDB" id="A0A5N5EES1"/>
<dbReference type="RefSeq" id="WP_151512808.1">
    <property type="nucleotide sequence ID" value="NZ_JBMVCA010000004.1"/>
</dbReference>
<evidence type="ECO:0000313" key="1">
    <source>
        <dbReference type="EMBL" id="KAB2589175.1"/>
    </source>
</evidence>
<evidence type="ECO:0000313" key="2">
    <source>
        <dbReference type="Proteomes" id="UP000326907"/>
    </source>
</evidence>
<reference evidence="1 2" key="1">
    <citation type="submission" date="2019-09" db="EMBL/GenBank/DDBJ databases">
        <authorList>
            <person name="Liu P."/>
        </authorList>
    </citation>
    <scope>NUCLEOTIDE SEQUENCE [LARGE SCALE GENOMIC DNA]</scope>
    <source>
        <strain evidence="1 2">TRM68085</strain>
    </source>
</reference>
<comment type="caution">
    <text evidence="1">The sequence shown here is derived from an EMBL/GenBank/DDBJ whole genome shotgun (WGS) entry which is preliminary data.</text>
</comment>
<keyword evidence="2" id="KW-1185">Reference proteome</keyword>
<proteinExistence type="predicted"/>